<proteinExistence type="predicted"/>
<evidence type="ECO:0000256" key="14">
    <source>
        <dbReference type="PROSITE-ProRule" id="PRU00192"/>
    </source>
</evidence>
<evidence type="ECO:0000256" key="12">
    <source>
        <dbReference type="ARBA" id="ARBA00075651"/>
    </source>
</evidence>
<dbReference type="PROSITE" id="PS50088">
    <property type="entry name" value="ANK_REPEAT"/>
    <property type="match status" value="1"/>
</dbReference>
<keyword evidence="4" id="KW-0479">Metal-binding</keyword>
<evidence type="ECO:0000256" key="9">
    <source>
        <dbReference type="ARBA" id="ARBA00023054"/>
    </source>
</evidence>
<evidence type="ECO:0000256" key="16">
    <source>
        <dbReference type="SAM" id="MobiDB-lite"/>
    </source>
</evidence>
<dbReference type="Pfam" id="PF07653">
    <property type="entry name" value="SH3_2"/>
    <property type="match status" value="1"/>
</dbReference>
<dbReference type="FunFam" id="1.10.220.150:FF:000002">
    <property type="entry name" value="arf-GAP with SH3 domain, ANK repeat and PH domain-containing protein 1"/>
    <property type="match status" value="1"/>
</dbReference>
<keyword evidence="6 15" id="KW-0863">Zinc-finger</keyword>
<dbReference type="PROSITE" id="PS50002">
    <property type="entry name" value="SH3"/>
    <property type="match status" value="1"/>
</dbReference>
<dbReference type="Gene3D" id="2.30.29.30">
    <property type="entry name" value="Pleckstrin-homology domain (PH domain)/Phosphotyrosine-binding domain (PTB)"/>
    <property type="match status" value="1"/>
</dbReference>
<feature type="domain" description="Arf-GAP" evidence="19">
    <location>
        <begin position="424"/>
        <end position="546"/>
    </location>
</feature>
<accession>H3AG96</accession>
<dbReference type="InterPro" id="IPR043593">
    <property type="entry name" value="ASAP"/>
</dbReference>
<dbReference type="InterPro" id="IPR038508">
    <property type="entry name" value="ArfGAP_dom_sf"/>
</dbReference>
<keyword evidence="9" id="KW-0175">Coiled coil</keyword>
<keyword evidence="8 13" id="KW-0040">ANK repeat</keyword>
<dbReference type="FunFam" id="1.25.40.20:FF:000006">
    <property type="entry name" value="Arf-GAP with SH3 domain, ANK repeat and PH domain-containing protein 2"/>
    <property type="match status" value="1"/>
</dbReference>
<dbReference type="InterPro" id="IPR027267">
    <property type="entry name" value="AH/BAR_dom_sf"/>
</dbReference>
<dbReference type="PANTHER" id="PTHR45854">
    <property type="entry name" value="ASAP FAMILY MEMBER"/>
    <property type="match status" value="1"/>
</dbReference>
<dbReference type="SUPFAM" id="SSF57863">
    <property type="entry name" value="ArfGap/RecO-like zinc finger"/>
    <property type="match status" value="1"/>
</dbReference>
<dbReference type="InterPro" id="IPR011993">
    <property type="entry name" value="PH-like_dom_sf"/>
</dbReference>
<evidence type="ECO:0000259" key="17">
    <source>
        <dbReference type="PROSITE" id="PS50002"/>
    </source>
</evidence>
<organism evidence="20 21">
    <name type="scientific">Latimeria chalumnae</name>
    <name type="common">Coelacanth</name>
    <dbReference type="NCBI Taxonomy" id="7897"/>
    <lineage>
        <taxon>Eukaryota</taxon>
        <taxon>Metazoa</taxon>
        <taxon>Chordata</taxon>
        <taxon>Craniata</taxon>
        <taxon>Vertebrata</taxon>
        <taxon>Euteleostomi</taxon>
        <taxon>Coelacanthiformes</taxon>
        <taxon>Coelacanthidae</taxon>
        <taxon>Latimeria</taxon>
    </lineage>
</organism>
<dbReference type="GeneTree" id="ENSGT00940000165326"/>
<dbReference type="FunFam" id="1.20.1270.60:FF:000036">
    <property type="entry name" value="Arf-GAP with SH3 domain, ANK repeat and PH domain-containing protein 3"/>
    <property type="match status" value="1"/>
</dbReference>
<dbReference type="InterPro" id="IPR037844">
    <property type="entry name" value="PH_ASAP"/>
</dbReference>
<comment type="function">
    <text evidence="10">Promotes cell proliferation.</text>
</comment>
<dbReference type="Gene3D" id="1.20.1270.60">
    <property type="entry name" value="Arfaptin homology (AH) domain/BAR domain"/>
    <property type="match status" value="1"/>
</dbReference>
<feature type="compositionally biased region" description="Low complexity" evidence="16">
    <location>
        <begin position="834"/>
        <end position="844"/>
    </location>
</feature>
<dbReference type="PROSITE" id="PS50115">
    <property type="entry name" value="ARFGAP"/>
    <property type="match status" value="1"/>
</dbReference>
<evidence type="ECO:0000256" key="6">
    <source>
        <dbReference type="ARBA" id="ARBA00022771"/>
    </source>
</evidence>
<name>H3AG96_LATCH</name>
<comment type="subcellular location">
    <subcellularLocation>
        <location evidence="1">Cytoplasm</location>
    </subcellularLocation>
</comment>
<dbReference type="PRINTS" id="PR00405">
    <property type="entry name" value="REVINTRACTNG"/>
</dbReference>
<dbReference type="OMA" id="WETHAEA"/>
<keyword evidence="3" id="KW-0963">Cytoplasm</keyword>
<evidence type="ECO:0000256" key="3">
    <source>
        <dbReference type="ARBA" id="ARBA00022490"/>
    </source>
</evidence>
<dbReference type="PROSITE" id="PS50003">
    <property type="entry name" value="PH_DOMAIN"/>
    <property type="match status" value="1"/>
</dbReference>
<dbReference type="InterPro" id="IPR036770">
    <property type="entry name" value="Ankyrin_rpt-contain_sf"/>
</dbReference>
<dbReference type="InterPro" id="IPR001164">
    <property type="entry name" value="ArfGAP_dom"/>
</dbReference>
<dbReference type="GO" id="GO:0008270">
    <property type="term" value="F:zinc ion binding"/>
    <property type="evidence" value="ECO:0007669"/>
    <property type="project" value="UniProtKB-KW"/>
</dbReference>
<dbReference type="SMART" id="SM00326">
    <property type="entry name" value="SH3"/>
    <property type="match status" value="1"/>
</dbReference>
<dbReference type="CDD" id="cd13251">
    <property type="entry name" value="PH_ASAP"/>
    <property type="match status" value="1"/>
</dbReference>
<dbReference type="InterPro" id="IPR036028">
    <property type="entry name" value="SH3-like_dom_sf"/>
</dbReference>
<dbReference type="InterPro" id="IPR001452">
    <property type="entry name" value="SH3_domain"/>
</dbReference>
<dbReference type="SUPFAM" id="SSF103657">
    <property type="entry name" value="BAR/IMD domain-like"/>
    <property type="match status" value="1"/>
</dbReference>
<dbReference type="EMBL" id="AFYH01045194">
    <property type="status" value="NOT_ANNOTATED_CDS"/>
    <property type="molecule type" value="Genomic_DNA"/>
</dbReference>
<feature type="compositionally biased region" description="Basic and acidic residues" evidence="16">
    <location>
        <begin position="854"/>
        <end position="867"/>
    </location>
</feature>
<evidence type="ECO:0000256" key="4">
    <source>
        <dbReference type="ARBA" id="ARBA00022723"/>
    </source>
</evidence>
<keyword evidence="21" id="KW-1185">Reference proteome</keyword>
<dbReference type="Gene3D" id="1.10.220.150">
    <property type="entry name" value="Arf GTPase activating protein"/>
    <property type="match status" value="1"/>
</dbReference>
<feature type="compositionally biased region" description="Polar residues" evidence="16">
    <location>
        <begin position="868"/>
        <end position="877"/>
    </location>
</feature>
<evidence type="ECO:0000256" key="10">
    <source>
        <dbReference type="ARBA" id="ARBA00054302"/>
    </source>
</evidence>
<dbReference type="EMBL" id="AFYH01045197">
    <property type="status" value="NOT_ANNOTATED_CDS"/>
    <property type="molecule type" value="Genomic_DNA"/>
</dbReference>
<dbReference type="AlphaFoldDB" id="H3AG96"/>
<evidence type="ECO:0000256" key="15">
    <source>
        <dbReference type="PROSITE-ProRule" id="PRU00288"/>
    </source>
</evidence>
<dbReference type="Gene3D" id="2.30.30.40">
    <property type="entry name" value="SH3 Domains"/>
    <property type="match status" value="1"/>
</dbReference>
<dbReference type="Pfam" id="PF16746">
    <property type="entry name" value="BAR_3"/>
    <property type="match status" value="1"/>
</dbReference>
<feature type="region of interest" description="Disordered" evidence="16">
    <location>
        <begin position="767"/>
        <end position="908"/>
    </location>
</feature>
<dbReference type="Proteomes" id="UP000008672">
    <property type="component" value="Unassembled WGS sequence"/>
</dbReference>
<dbReference type="STRING" id="7897.ENSLACP00000008667"/>
<feature type="compositionally biased region" description="Polar residues" evidence="16">
    <location>
        <begin position="814"/>
        <end position="824"/>
    </location>
</feature>
<dbReference type="EMBL" id="AFYH01045191">
    <property type="status" value="NOT_ANNOTATED_CDS"/>
    <property type="molecule type" value="Genomic_DNA"/>
</dbReference>
<dbReference type="Pfam" id="PF00169">
    <property type="entry name" value="PH"/>
    <property type="match status" value="1"/>
</dbReference>
<dbReference type="InParanoid" id="H3AG96"/>
<evidence type="ECO:0000256" key="11">
    <source>
        <dbReference type="ARBA" id="ARBA00072373"/>
    </source>
</evidence>
<feature type="domain" description="SH3" evidence="17">
    <location>
        <begin position="942"/>
        <end position="1004"/>
    </location>
</feature>
<dbReference type="SMART" id="SM00105">
    <property type="entry name" value="ArfGap"/>
    <property type="match status" value="1"/>
</dbReference>
<dbReference type="InterPro" id="IPR037278">
    <property type="entry name" value="ARFGAP/RecO"/>
</dbReference>
<evidence type="ECO:0000256" key="5">
    <source>
        <dbReference type="ARBA" id="ARBA00022737"/>
    </source>
</evidence>
<feature type="repeat" description="ANK" evidence="13">
    <location>
        <begin position="584"/>
        <end position="619"/>
    </location>
</feature>
<reference evidence="20" key="2">
    <citation type="submission" date="2025-08" db="UniProtKB">
        <authorList>
            <consortium name="Ensembl"/>
        </authorList>
    </citation>
    <scope>IDENTIFICATION</scope>
</reference>
<dbReference type="PANTHER" id="PTHR45854:SF1">
    <property type="entry name" value="ARF-GAP WITH SH3 DOMAIN, ANK REPEAT AND PH DOMAIN-CONTAINING PROTEIN 3"/>
    <property type="match status" value="1"/>
</dbReference>
<dbReference type="SUPFAM" id="SSF48403">
    <property type="entry name" value="Ankyrin repeat"/>
    <property type="match status" value="1"/>
</dbReference>
<dbReference type="EMBL" id="AFYH01045193">
    <property type="status" value="NOT_ANNOTATED_CDS"/>
    <property type="molecule type" value="Genomic_DNA"/>
</dbReference>
<dbReference type="EMBL" id="AFYH01045192">
    <property type="status" value="NOT_ANNOTATED_CDS"/>
    <property type="molecule type" value="Genomic_DNA"/>
</dbReference>
<keyword evidence="7" id="KW-0862">Zinc</keyword>
<keyword evidence="2 14" id="KW-0728">SH3 domain</keyword>
<dbReference type="Gene3D" id="1.25.40.950">
    <property type="match status" value="1"/>
</dbReference>
<evidence type="ECO:0000256" key="13">
    <source>
        <dbReference type="PROSITE-ProRule" id="PRU00023"/>
    </source>
</evidence>
<dbReference type="GO" id="GO:0005737">
    <property type="term" value="C:cytoplasm"/>
    <property type="evidence" value="ECO:0007669"/>
    <property type="project" value="UniProtKB-SubCell"/>
</dbReference>
<dbReference type="EMBL" id="AFYH01045190">
    <property type="status" value="NOT_ANNOTATED_CDS"/>
    <property type="molecule type" value="Genomic_DNA"/>
</dbReference>
<feature type="domain" description="PH" evidence="18">
    <location>
        <begin position="308"/>
        <end position="400"/>
    </location>
</feature>
<reference evidence="21" key="1">
    <citation type="submission" date="2011-08" db="EMBL/GenBank/DDBJ databases">
        <title>The draft genome of Latimeria chalumnae.</title>
        <authorList>
            <person name="Di Palma F."/>
            <person name="Alfoldi J."/>
            <person name="Johnson J."/>
            <person name="Berlin A."/>
            <person name="Gnerre S."/>
            <person name="Jaffe D."/>
            <person name="MacCallum I."/>
            <person name="Young S."/>
            <person name="Walker B.J."/>
            <person name="Lander E."/>
            <person name="Lindblad-Toh K."/>
        </authorList>
    </citation>
    <scope>NUCLEOTIDE SEQUENCE [LARGE SCALE GENOMIC DNA]</scope>
    <source>
        <strain evidence="21">Wild caught</strain>
    </source>
</reference>
<protein>
    <recommendedName>
        <fullName evidence="11">Arf-GAP with SH3 domain, ANK repeat and PH domain-containing protein 3</fullName>
    </recommendedName>
    <alternativeName>
        <fullName evidence="12">Development and differentiation-enhancing factor-like 1</fullName>
    </alternativeName>
</protein>
<dbReference type="Pfam" id="PF01412">
    <property type="entry name" value="ArfGap"/>
    <property type="match status" value="1"/>
</dbReference>
<dbReference type="HOGENOM" id="CLU_006942_0_0_1"/>
<evidence type="ECO:0000256" key="1">
    <source>
        <dbReference type="ARBA" id="ARBA00004496"/>
    </source>
</evidence>
<dbReference type="eggNOG" id="KOG0521">
    <property type="taxonomic scope" value="Eukaryota"/>
</dbReference>
<evidence type="ECO:0000256" key="7">
    <source>
        <dbReference type="ARBA" id="ARBA00022833"/>
    </source>
</evidence>
<dbReference type="InterPro" id="IPR001849">
    <property type="entry name" value="PH_domain"/>
</dbReference>
<dbReference type="InterPro" id="IPR004148">
    <property type="entry name" value="BAR_dom"/>
</dbReference>
<dbReference type="SUPFAM" id="SSF50044">
    <property type="entry name" value="SH3-domain"/>
    <property type="match status" value="1"/>
</dbReference>
<evidence type="ECO:0000313" key="20">
    <source>
        <dbReference type="Ensembl" id="ENSLACP00000008667.1"/>
    </source>
</evidence>
<dbReference type="GO" id="GO:0005096">
    <property type="term" value="F:GTPase activator activity"/>
    <property type="evidence" value="ECO:0007669"/>
    <property type="project" value="InterPro"/>
</dbReference>
<feature type="compositionally biased region" description="Polar residues" evidence="16">
    <location>
        <begin position="892"/>
        <end position="908"/>
    </location>
</feature>
<dbReference type="SMART" id="SM00233">
    <property type="entry name" value="PH"/>
    <property type="match status" value="1"/>
</dbReference>
<evidence type="ECO:0000259" key="19">
    <source>
        <dbReference type="PROSITE" id="PS50115"/>
    </source>
</evidence>
<dbReference type="SUPFAM" id="SSF50729">
    <property type="entry name" value="PH domain-like"/>
    <property type="match status" value="1"/>
</dbReference>
<evidence type="ECO:0000256" key="2">
    <source>
        <dbReference type="ARBA" id="ARBA00022443"/>
    </source>
</evidence>
<evidence type="ECO:0000259" key="18">
    <source>
        <dbReference type="PROSITE" id="PS50003"/>
    </source>
</evidence>
<evidence type="ECO:0000313" key="21">
    <source>
        <dbReference type="Proteomes" id="UP000008672"/>
    </source>
</evidence>
<reference evidence="20" key="3">
    <citation type="submission" date="2025-09" db="UniProtKB">
        <authorList>
            <consortium name="Ensembl"/>
        </authorList>
    </citation>
    <scope>IDENTIFICATION</scope>
</reference>
<gene>
    <name evidence="20" type="primary">LOC102352840</name>
</gene>
<dbReference type="Ensembl" id="ENSLACT00000008735.1">
    <property type="protein sequence ID" value="ENSLACP00000008667.1"/>
    <property type="gene ID" value="ENSLACG00000007662.1"/>
</dbReference>
<dbReference type="FunFam" id="2.30.29.30:FF:000012">
    <property type="entry name" value="Arf-GAP with SH3 domain, ANK repeat and PH domain-containing protein 2"/>
    <property type="match status" value="1"/>
</dbReference>
<dbReference type="EMBL" id="AFYH01045189">
    <property type="status" value="NOT_ANNOTATED_CDS"/>
    <property type="molecule type" value="Genomic_DNA"/>
</dbReference>
<dbReference type="EMBL" id="AFYH01045198">
    <property type="status" value="NOT_ANNOTATED_CDS"/>
    <property type="molecule type" value="Genomic_DNA"/>
</dbReference>
<dbReference type="EMBL" id="AFYH01045195">
    <property type="status" value="NOT_ANNOTATED_CDS"/>
    <property type="molecule type" value="Genomic_DNA"/>
</dbReference>
<keyword evidence="5" id="KW-0677">Repeat</keyword>
<dbReference type="EMBL" id="AFYH01045196">
    <property type="status" value="NOT_ANNOTATED_CDS"/>
    <property type="molecule type" value="Genomic_DNA"/>
</dbReference>
<sequence>MPEQMISVSEFVAATSEDLSSPTTSTFASRITHCKNSVCALEESLEADQTILQRMKKHVKAVHLSGLTHVENKEHFLEALENFGNSQLSQNNHEISTGFLNLAVFTREVTALLKNLIQNLNNIVSFPLDNMLKGELKEGKLDLKKQFERAWKDYETKVAKLEKEKRERAKQAGYIRTEIAPGEIAEEMEKERRVFQLQMCEYLLKAREMRMKQGPDLLQSLIKFFHAQHNFFQDGLRAAENLNPFIEKLASTVHLLRHAHDEEMKQVTQIRDSLRGILQVENKVENMNRKNSGNRYSIHQPQGNKLYGTEKSGFLSKKSDGIRRVWQKRKCGVKYGYLTISHSTINRPPVKLSLLTCQVRPNVEEKKCFDLVTHNRTYHFQAEDEQDCLVWMSVLQNSKDEALSNAFKGDHGSAAENSLQELNKAVIAEVRQMAGNEGCCDCGAPDPSWLSTNLGILTCIECSGIHRELGVHYSRIQSLTLDVLSTSELLLAISIGNGRFNEVMEAELPSNSPVKPTVTSDMTARKEYIVAKYVERKYVRKPSAPEPHRLYDAIVKRDLMALVQVCAEGKDLTQPLTLPEGQNIGETALHLAVRLADRISLPLVDFIIQNGKNTELKTTTKKIPVCVCVCRGGGTLIQLLKLSVCSLPAVNGDGETALDITRKLQHFQCEELLEQVQAGKFSAEIYVEFDWLTHQELIYDSEDDLDERVRPSVNRKQNVAVYFNQFEAKSFKSTSPLSASSSFSFQQNRWSFSSDFTNKTYEEILIPTRPSVSRTPSEELPPPLPPGTVSEGMLSRQLSSPQASPVLGGAASRRSLNSKISNLSEAPKARRLSTPKSSPDSTSPGLRNSVCWEKQSEADGDFSRRWSDSTPKTSESRPSLAPHYHSPVRRCSNGSVGKSPSPILSSQEEPPLVFPAPLAQGLVPVIPPVPMPRKSMLAKAKAKPKRVSALRDCRGRKPDELSFAKGEVIVVTGEEDSHWWIGHIEGDVMRAGVFPFNFVSLLPE</sequence>
<evidence type="ECO:0000256" key="8">
    <source>
        <dbReference type="ARBA" id="ARBA00023043"/>
    </source>
</evidence>
<dbReference type="InterPro" id="IPR002110">
    <property type="entry name" value="Ankyrin_rpt"/>
</dbReference>